<dbReference type="InterPro" id="IPR007527">
    <property type="entry name" value="Znf_SWIM"/>
</dbReference>
<dbReference type="Pfam" id="PF19286">
    <property type="entry name" value="ZSWIM1-3_C"/>
    <property type="match status" value="1"/>
</dbReference>
<dbReference type="PANTHER" id="PTHR31569:SF0">
    <property type="entry name" value="ZINC FINGER SWIM DOMAIN-CONTAINING PROTEIN 1"/>
    <property type="match status" value="1"/>
</dbReference>
<keyword evidence="5" id="KW-1185">Reference proteome</keyword>
<feature type="region of interest" description="Disordered" evidence="2">
    <location>
        <begin position="38"/>
        <end position="114"/>
    </location>
</feature>
<name>A0A7K9UP21_ANSSE</name>
<dbReference type="InterPro" id="IPR048326">
    <property type="entry name" value="ZSWIM1-3_helical"/>
</dbReference>
<evidence type="ECO:0000313" key="4">
    <source>
        <dbReference type="EMBL" id="NXI62597.1"/>
    </source>
</evidence>
<dbReference type="PROSITE" id="PS50966">
    <property type="entry name" value="ZF_SWIM"/>
    <property type="match status" value="1"/>
</dbReference>
<evidence type="ECO:0000256" key="1">
    <source>
        <dbReference type="PROSITE-ProRule" id="PRU00325"/>
    </source>
</evidence>
<dbReference type="Pfam" id="PF21600">
    <property type="entry name" value="ZSWIM1-3_helical"/>
    <property type="match status" value="1"/>
</dbReference>
<evidence type="ECO:0000259" key="3">
    <source>
        <dbReference type="PROSITE" id="PS50966"/>
    </source>
</evidence>
<organism evidence="4 5">
    <name type="scientific">Anseranas semipalmata</name>
    <name type="common">Magpie goose</name>
    <name type="synonym">Anas semipalmata</name>
    <dbReference type="NCBI Taxonomy" id="8851"/>
    <lineage>
        <taxon>Eukaryota</taxon>
        <taxon>Metazoa</taxon>
        <taxon>Chordata</taxon>
        <taxon>Craniata</taxon>
        <taxon>Vertebrata</taxon>
        <taxon>Euteleostomi</taxon>
        <taxon>Archelosauria</taxon>
        <taxon>Archosauria</taxon>
        <taxon>Dinosauria</taxon>
        <taxon>Saurischia</taxon>
        <taxon>Theropoda</taxon>
        <taxon>Coelurosauria</taxon>
        <taxon>Aves</taxon>
        <taxon>Neognathae</taxon>
        <taxon>Galloanserae</taxon>
        <taxon>Anseriformes</taxon>
        <taxon>Anseranatidae</taxon>
        <taxon>Anseranas</taxon>
    </lineage>
</organism>
<protein>
    <submittedName>
        <fullName evidence="4">ZSWM1 protein</fullName>
    </submittedName>
</protein>
<dbReference type="AlphaFoldDB" id="A0A7K9UP21"/>
<keyword evidence="1" id="KW-0479">Metal-binding</keyword>
<dbReference type="OrthoDB" id="9110075at2759"/>
<feature type="non-terminal residue" evidence="4">
    <location>
        <position position="337"/>
    </location>
</feature>
<keyword evidence="1" id="KW-0863">Zinc-finger</keyword>
<evidence type="ECO:0000256" key="2">
    <source>
        <dbReference type="SAM" id="MobiDB-lite"/>
    </source>
</evidence>
<comment type="caution">
    <text evidence="4">The sequence shown here is derived from an EMBL/GenBank/DDBJ whole genome shotgun (WGS) entry which is preliminary data.</text>
</comment>
<proteinExistence type="predicted"/>
<dbReference type="Pfam" id="PF04434">
    <property type="entry name" value="SWIM"/>
    <property type="match status" value="1"/>
</dbReference>
<accession>A0A7K9UP21</accession>
<dbReference type="EMBL" id="VXAA01000841">
    <property type="protein sequence ID" value="NXI62597.1"/>
    <property type="molecule type" value="Genomic_DNA"/>
</dbReference>
<dbReference type="InterPro" id="IPR045563">
    <property type="entry name" value="ZSWIM1/3_C"/>
</dbReference>
<feature type="domain" description="SWIM-type" evidence="3">
    <location>
        <begin position="215"/>
        <end position="257"/>
    </location>
</feature>
<evidence type="ECO:0000313" key="5">
    <source>
        <dbReference type="Proteomes" id="UP000567872"/>
    </source>
</evidence>
<dbReference type="GO" id="GO:0008270">
    <property type="term" value="F:zinc ion binding"/>
    <property type="evidence" value="ECO:0007669"/>
    <property type="project" value="UniProtKB-KW"/>
</dbReference>
<gene>
    <name evidence="4" type="primary">Zswim1</name>
    <name evidence="4" type="ORF">ANSSEM_R15996</name>
</gene>
<keyword evidence="1" id="KW-0862">Zinc</keyword>
<dbReference type="Proteomes" id="UP000567872">
    <property type="component" value="Unassembled WGS sequence"/>
</dbReference>
<sequence length="337" mass="36165">RDLEIVTWGLSEVFSAGLSLETCITSVAKHYQKCVSESPPTDAMCSSTHPGQHAAPQSLPASSSPLAALSPVSVCQDRPPRRSIQASPTAAAAQRQRLVPASPTAAESPSIVGQGPLAAPQLPVALRSQPAAPRAVLQSEPVSTRSSLGLSSAAELEATEHLEGHSDEGMDQRTEERIKQSLSDICTEPAARLCLGELAVVQKSVQLIGTSEDAVNVQVLEDAHRVDQEGLSCCTCHFNQTFQLPCRHILAVLNSEGKALQPETLGRWWQKGRAAGLLEVLESCWDESLDKSLAVSFLTAEVSRLLACCSGEEFERRCRTLRALADSWIGPYVRVKL</sequence>
<feature type="compositionally biased region" description="Low complexity" evidence="2">
    <location>
        <begin position="54"/>
        <end position="71"/>
    </location>
</feature>
<dbReference type="InterPro" id="IPR052579">
    <property type="entry name" value="Zinc_finger_SWIM"/>
</dbReference>
<feature type="non-terminal residue" evidence="4">
    <location>
        <position position="1"/>
    </location>
</feature>
<dbReference type="PANTHER" id="PTHR31569">
    <property type="entry name" value="SWIM-TYPE DOMAIN-CONTAINING PROTEIN"/>
    <property type="match status" value="1"/>
</dbReference>
<reference evidence="4 5" key="1">
    <citation type="submission" date="2019-09" db="EMBL/GenBank/DDBJ databases">
        <title>Bird 10,000 Genomes (B10K) Project - Family phase.</title>
        <authorList>
            <person name="Zhang G."/>
        </authorList>
    </citation>
    <scope>NUCLEOTIDE SEQUENCE [LARGE SCALE GENOMIC DNA]</scope>
    <source>
        <strain evidence="4">B10K-DU-001-57</strain>
        <tissue evidence="4">Muscle</tissue>
    </source>
</reference>